<gene>
    <name evidence="1" type="ORF">KFK09_020671</name>
</gene>
<organism evidence="1 2">
    <name type="scientific">Dendrobium nobile</name>
    <name type="common">Orchid</name>
    <dbReference type="NCBI Taxonomy" id="94219"/>
    <lineage>
        <taxon>Eukaryota</taxon>
        <taxon>Viridiplantae</taxon>
        <taxon>Streptophyta</taxon>
        <taxon>Embryophyta</taxon>
        <taxon>Tracheophyta</taxon>
        <taxon>Spermatophyta</taxon>
        <taxon>Magnoliopsida</taxon>
        <taxon>Liliopsida</taxon>
        <taxon>Asparagales</taxon>
        <taxon>Orchidaceae</taxon>
        <taxon>Epidendroideae</taxon>
        <taxon>Malaxideae</taxon>
        <taxon>Dendrobiinae</taxon>
        <taxon>Dendrobium</taxon>
    </lineage>
</organism>
<dbReference type="AlphaFoldDB" id="A0A8T3AN41"/>
<name>A0A8T3AN41_DENNO</name>
<protein>
    <submittedName>
        <fullName evidence="1">Uncharacterized protein</fullName>
    </submittedName>
</protein>
<dbReference type="EMBL" id="JAGYWB010000015">
    <property type="protein sequence ID" value="KAI0497444.1"/>
    <property type="molecule type" value="Genomic_DNA"/>
</dbReference>
<sequence length="53" mass="5773">MASLSGGAACKPRKSLKVIKKTAFSTNSPLTLLFSLYTSRSFLSLSKIDFVFI</sequence>
<reference evidence="1" key="1">
    <citation type="journal article" date="2022" name="Front. Genet.">
        <title>Chromosome-Scale Assembly of the Dendrobium nobile Genome Provides Insights Into the Molecular Mechanism of the Biosynthesis of the Medicinal Active Ingredient of Dendrobium.</title>
        <authorList>
            <person name="Xu Q."/>
            <person name="Niu S.-C."/>
            <person name="Li K.-L."/>
            <person name="Zheng P.-J."/>
            <person name="Zhang X.-J."/>
            <person name="Jia Y."/>
            <person name="Liu Y."/>
            <person name="Niu Y.-X."/>
            <person name="Yu L.-H."/>
            <person name="Chen D.-F."/>
            <person name="Zhang G.-Q."/>
        </authorList>
    </citation>
    <scope>NUCLEOTIDE SEQUENCE</scope>
    <source>
        <tissue evidence="1">Leaf</tissue>
    </source>
</reference>
<dbReference type="Proteomes" id="UP000829196">
    <property type="component" value="Unassembled WGS sequence"/>
</dbReference>
<evidence type="ECO:0000313" key="2">
    <source>
        <dbReference type="Proteomes" id="UP000829196"/>
    </source>
</evidence>
<keyword evidence="2" id="KW-1185">Reference proteome</keyword>
<proteinExistence type="predicted"/>
<comment type="caution">
    <text evidence="1">The sequence shown here is derived from an EMBL/GenBank/DDBJ whole genome shotgun (WGS) entry which is preliminary data.</text>
</comment>
<evidence type="ECO:0000313" key="1">
    <source>
        <dbReference type="EMBL" id="KAI0497444.1"/>
    </source>
</evidence>
<accession>A0A8T3AN41</accession>